<feature type="domain" description="DUF6537" evidence="5">
    <location>
        <begin position="1017"/>
        <end position="1216"/>
    </location>
</feature>
<keyword evidence="6" id="KW-0670">Pyruvate</keyword>
<dbReference type="SUPFAM" id="SSF52518">
    <property type="entry name" value="Thiamin diphosphate-binding fold (THDP-binding)"/>
    <property type="match status" value="2"/>
</dbReference>
<feature type="domain" description="Thiamine pyrophosphate enzyme TPP-binding" evidence="4">
    <location>
        <begin position="509"/>
        <end position="596"/>
    </location>
</feature>
<reference evidence="6 7" key="1">
    <citation type="submission" date="2020-08" db="EMBL/GenBank/DDBJ databases">
        <title>Genome sequence of Acidovorax monticola KACC 19171T.</title>
        <authorList>
            <person name="Hyun D.-W."/>
            <person name="Bae J.-W."/>
        </authorList>
    </citation>
    <scope>NUCLEOTIDE SEQUENCE [LARGE SCALE GENOMIC DNA]</scope>
    <source>
        <strain evidence="6 7">KACC 19171</strain>
    </source>
</reference>
<dbReference type="PANTHER" id="PTHR48084:SF3">
    <property type="entry name" value="SUBUNIT OF PYRUVATE:FLAVODOXIN OXIDOREDUCTASE"/>
    <property type="match status" value="1"/>
</dbReference>
<dbReference type="InterPro" id="IPR002869">
    <property type="entry name" value="Pyrv_flavodox_OxRed_cen"/>
</dbReference>
<dbReference type="RefSeq" id="WP_187735573.1">
    <property type="nucleotide sequence ID" value="NZ_CP060790.1"/>
</dbReference>
<dbReference type="Pfam" id="PF20169">
    <property type="entry name" value="DUF6537"/>
    <property type="match status" value="1"/>
</dbReference>
<dbReference type="InterPro" id="IPR019752">
    <property type="entry name" value="Pyrv/ketoisovalerate_OxRed_cat"/>
</dbReference>
<dbReference type="GO" id="GO:0030976">
    <property type="term" value="F:thiamine pyrophosphate binding"/>
    <property type="evidence" value="ECO:0007669"/>
    <property type="project" value="InterPro"/>
</dbReference>
<dbReference type="EMBL" id="CP060790">
    <property type="protein sequence ID" value="QNP58586.1"/>
    <property type="molecule type" value="Genomic_DNA"/>
</dbReference>
<protein>
    <submittedName>
        <fullName evidence="6">Indolepyruvate ferredoxin oxidoreductase family protein</fullName>
    </submittedName>
</protein>
<gene>
    <name evidence="6" type="ORF">H9L24_16540</name>
</gene>
<dbReference type="KEGG" id="amon:H9L24_16540"/>
<feature type="compositionally biased region" description="Polar residues" evidence="2">
    <location>
        <begin position="1"/>
        <end position="10"/>
    </location>
</feature>
<feature type="compositionally biased region" description="Basic residues" evidence="2">
    <location>
        <begin position="11"/>
        <end position="24"/>
    </location>
</feature>
<dbReference type="Pfam" id="PF02775">
    <property type="entry name" value="TPP_enzyme_C"/>
    <property type="match status" value="1"/>
</dbReference>
<dbReference type="InterPro" id="IPR011766">
    <property type="entry name" value="TPP_enzyme_TPP-bd"/>
</dbReference>
<dbReference type="InterPro" id="IPR002880">
    <property type="entry name" value="Pyrv_Fd/Flavodoxin_OxRdtase_N"/>
</dbReference>
<dbReference type="NCBIfam" id="NF009589">
    <property type="entry name" value="PRK13030.1"/>
    <property type="match status" value="1"/>
</dbReference>
<organism evidence="6 7">
    <name type="scientific">Paenacidovorax monticola</name>
    <dbReference type="NCBI Taxonomy" id="1926868"/>
    <lineage>
        <taxon>Bacteria</taxon>
        <taxon>Pseudomonadati</taxon>
        <taxon>Pseudomonadota</taxon>
        <taxon>Betaproteobacteria</taxon>
        <taxon>Burkholderiales</taxon>
        <taxon>Comamonadaceae</taxon>
        <taxon>Paenacidovorax</taxon>
    </lineage>
</organism>
<dbReference type="GO" id="GO:0044281">
    <property type="term" value="P:small molecule metabolic process"/>
    <property type="evidence" value="ECO:0007669"/>
    <property type="project" value="UniProtKB-ARBA"/>
</dbReference>
<dbReference type="NCBIfam" id="NF009588">
    <property type="entry name" value="PRK13029.1"/>
    <property type="match status" value="1"/>
</dbReference>
<evidence type="ECO:0000259" key="3">
    <source>
        <dbReference type="Pfam" id="PF01558"/>
    </source>
</evidence>
<keyword evidence="1" id="KW-0560">Oxidoreductase</keyword>
<dbReference type="AlphaFoldDB" id="A0A7H0HDH0"/>
<dbReference type="Gene3D" id="3.40.920.10">
    <property type="entry name" value="Pyruvate-ferredoxin oxidoreductase, PFOR, domain III"/>
    <property type="match status" value="1"/>
</dbReference>
<evidence type="ECO:0000313" key="6">
    <source>
        <dbReference type="EMBL" id="QNP58586.1"/>
    </source>
</evidence>
<dbReference type="PANTHER" id="PTHR48084">
    <property type="entry name" value="2-OXOGLUTARATE OXIDOREDUCTASE SUBUNIT KORB-RELATED"/>
    <property type="match status" value="1"/>
</dbReference>
<evidence type="ECO:0000259" key="5">
    <source>
        <dbReference type="Pfam" id="PF20169"/>
    </source>
</evidence>
<dbReference type="SUPFAM" id="SSF53323">
    <property type="entry name" value="Pyruvate-ferredoxin oxidoreductase, PFOR, domain III"/>
    <property type="match status" value="1"/>
</dbReference>
<dbReference type="Pfam" id="PF01558">
    <property type="entry name" value="POR"/>
    <property type="match status" value="1"/>
</dbReference>
<dbReference type="InterPro" id="IPR046667">
    <property type="entry name" value="DUF6537"/>
</dbReference>
<dbReference type="Gene3D" id="3.40.50.970">
    <property type="match status" value="2"/>
</dbReference>
<dbReference type="InterPro" id="IPR051457">
    <property type="entry name" value="2-oxoacid:Fd_oxidoreductase"/>
</dbReference>
<evidence type="ECO:0000259" key="4">
    <source>
        <dbReference type="Pfam" id="PF02775"/>
    </source>
</evidence>
<dbReference type="GO" id="GO:0016625">
    <property type="term" value="F:oxidoreductase activity, acting on the aldehyde or oxo group of donors, iron-sulfur protein as acceptor"/>
    <property type="evidence" value="ECO:0007669"/>
    <property type="project" value="UniProtKB-ARBA"/>
</dbReference>
<evidence type="ECO:0000313" key="7">
    <source>
        <dbReference type="Proteomes" id="UP000516057"/>
    </source>
</evidence>
<dbReference type="InterPro" id="IPR029061">
    <property type="entry name" value="THDP-binding"/>
</dbReference>
<dbReference type="GO" id="GO:0045333">
    <property type="term" value="P:cellular respiration"/>
    <property type="evidence" value="ECO:0007669"/>
    <property type="project" value="UniProtKB-ARBA"/>
</dbReference>
<sequence length="1234" mass="135146">MPLTGCITTSGRRHKKRPTTHRWRQGHERPLPEHIRKALETVTLDDKYALEHGRAFMSGVQALVRLPMLQRQRDAVAGLNTAGFVSGYRGSPLGGYDQALWAAKKHLAKNQIVFQPGVNEELAATAVWGTQQLDLYPQSKKFDGVFGIWYGKGPGVDRCSDVFKHANMAGTAKHGGVIAIAGDDHISKSSTAAHQSDHIFKACGTPVFFPSNVQDILDMGLHAFAMSRFSGLWSGLKTIQEVVESSASISVEPDRVNIVLPEDFAMPPGGLHIRWPDAPLEQEARLMDYKWYAALAYVRANKLNYNVVQGANDRFGLIASGKAYNDMRQALIDLGLDDDTCRQLGIRVHKVNVVWPLEASITRDFAQGLQEILVVEEKRQVIEYQLKEELYNWRADVRPNVLGKFNEVEGDNSGGEWSMPNPSQNWLLRPKADLTPAIIAQAIAKRLKKLGVPADIVSRMDQRLAVIEARERALTEVPAGTGDRLPWFCSGCPHNTSTRVPEGSRAVAGIGCHYMTVWMDRSTSTFTQMGGEGVTWVGQAPFTTDKHVFANLGDGTYFHSGLLAIRQSIASGANITYKVLYNDAVAMTGGQQVGERPEGHSVAQIAHSLRAEGVVKLVVVTDEPSKYHGRTHTVDSSAARSGHPELLNDLPPGIEVFHRDELDRIQREFREIPGCTAIIYDQTCATEKRRRRKRGTLATPDKTVVINELVCEGCGDCSVQSNCLSVEPVETEFGRKRRINQNTCNKDYSCVKGFCPSFVTVEGGQLKKPKKEKKGDLSALPSIPEPMLPVAESAWGIVVGGVGGTGVITIGSLLGMAAHLEGKGVVTQDAGGLAQKGGATWSHIQIANRPEAIYTTKVDTAKADLVIGCDPIVAANKATLAVMQPGRTFVALNTHGTPTAAFVTNPDWQFPSGSCEAAIAGAVGKELVGTFDAEQAAVQLLGDSIYTNPLILGYAWQKGRVPLSHAALMRAMELNGVQVENNKAAFEWGRRCAHDLAAVQALFQAAQVIQFVKKPSLAEMVAKRVDFLTGYQNAAYAAEYRAFVDKVQAAEGALGGTGTRLSEAVARYLFKLMAYKDEYEVARLHTDKAFTDKIAGMFEGDYRVVHHLAPPLMAKKNDKGELIKQAYGPWMRSAFGWLAKLKGLRGTALDIFGKTEERRMERALIQEYRACIDELLAGLTADKLALATEIARIPEEIRGYGHVKERHLHAARAKWDDLLAQWRDPQAAARRQAA</sequence>
<feature type="domain" description="Pyruvate/ketoisovalerate oxidoreductase catalytic" evidence="3">
    <location>
        <begin position="803"/>
        <end position="990"/>
    </location>
</feature>
<feature type="region of interest" description="Disordered" evidence="2">
    <location>
        <begin position="1"/>
        <end position="27"/>
    </location>
</feature>
<accession>A0A7H0HDH0</accession>
<dbReference type="CDD" id="cd07034">
    <property type="entry name" value="TPP_PYR_PFOR_IOR-alpha_like"/>
    <property type="match status" value="1"/>
</dbReference>
<proteinExistence type="predicted"/>
<evidence type="ECO:0000256" key="2">
    <source>
        <dbReference type="SAM" id="MobiDB-lite"/>
    </source>
</evidence>
<keyword evidence="7" id="KW-1185">Reference proteome</keyword>
<name>A0A7H0HDH0_9BURK</name>
<evidence type="ECO:0000256" key="1">
    <source>
        <dbReference type="ARBA" id="ARBA00023002"/>
    </source>
</evidence>
<dbReference type="Proteomes" id="UP000516057">
    <property type="component" value="Chromosome"/>
</dbReference>